<dbReference type="InterPro" id="IPR006311">
    <property type="entry name" value="TAT_signal"/>
</dbReference>
<dbReference type="RefSeq" id="WP_199502509.1">
    <property type="nucleotide sequence ID" value="NZ_JAEMUK010000080.1"/>
</dbReference>
<reference evidence="3 4" key="1">
    <citation type="submission" date="2020-12" db="EMBL/GenBank/DDBJ databases">
        <title>Revised draft genomes of Rhodomicrobium vannielii ATCC 17100 and Rhodomicrobium udaipurense JA643.</title>
        <authorList>
            <person name="Conners E.M."/>
            <person name="Davenport E.J."/>
            <person name="Bose A."/>
        </authorList>
    </citation>
    <scope>NUCLEOTIDE SEQUENCE [LARGE SCALE GENOMIC DNA]</scope>
    <source>
        <strain evidence="3 4">JA643</strain>
    </source>
</reference>
<keyword evidence="1" id="KW-0732">Signal</keyword>
<dbReference type="EMBL" id="JAEMUK010000080">
    <property type="protein sequence ID" value="MBJ7544725.1"/>
    <property type="molecule type" value="Genomic_DNA"/>
</dbReference>
<evidence type="ECO:0000259" key="2">
    <source>
        <dbReference type="Pfam" id="PF13628"/>
    </source>
</evidence>
<dbReference type="InterPro" id="IPR012347">
    <property type="entry name" value="Ferritin-like"/>
</dbReference>
<feature type="signal peptide" evidence="1">
    <location>
        <begin position="1"/>
        <end position="31"/>
    </location>
</feature>
<organism evidence="3 4">
    <name type="scientific">Rhodomicrobium udaipurense</name>
    <dbReference type="NCBI Taxonomy" id="1202716"/>
    <lineage>
        <taxon>Bacteria</taxon>
        <taxon>Pseudomonadati</taxon>
        <taxon>Pseudomonadota</taxon>
        <taxon>Alphaproteobacteria</taxon>
        <taxon>Hyphomicrobiales</taxon>
        <taxon>Hyphomicrobiaceae</taxon>
        <taxon>Rhodomicrobium</taxon>
    </lineage>
</organism>
<evidence type="ECO:0000313" key="4">
    <source>
        <dbReference type="Proteomes" id="UP000623250"/>
    </source>
</evidence>
<feature type="chain" id="PRO_5034712998" evidence="1">
    <location>
        <begin position="32"/>
        <end position="183"/>
    </location>
</feature>
<gene>
    <name evidence="3" type="ORF">JDN41_14315</name>
</gene>
<dbReference type="Pfam" id="PF13628">
    <property type="entry name" value="DUF4142"/>
    <property type="match status" value="1"/>
</dbReference>
<dbReference type="InterPro" id="IPR025419">
    <property type="entry name" value="DUF4142"/>
</dbReference>
<evidence type="ECO:0000313" key="3">
    <source>
        <dbReference type="EMBL" id="MBJ7544725.1"/>
    </source>
</evidence>
<dbReference type="Proteomes" id="UP000623250">
    <property type="component" value="Unassembled WGS sequence"/>
</dbReference>
<keyword evidence="4" id="KW-1185">Reference proteome</keyword>
<dbReference type="PANTHER" id="PTHR38593:SF1">
    <property type="entry name" value="BLR2558 PROTEIN"/>
    <property type="match status" value="1"/>
</dbReference>
<dbReference type="AlphaFoldDB" id="A0A8I1GEV2"/>
<dbReference type="PANTHER" id="PTHR38593">
    <property type="entry name" value="BLR2558 PROTEIN"/>
    <property type="match status" value="1"/>
</dbReference>
<protein>
    <submittedName>
        <fullName evidence="3">DUF4142 domain-containing protein</fullName>
    </submittedName>
</protein>
<dbReference type="PROSITE" id="PS51318">
    <property type="entry name" value="TAT"/>
    <property type="match status" value="1"/>
</dbReference>
<accession>A0A8I1GEV2</accession>
<sequence length="183" mass="21041">MRLSRRDFMRRFLIAAAAFLVAAGFTAPSFAQLSTPRLTPDQAFVRDLSSGGLFEIQAAYIALQKTDNEDVRQFAKKMVEDHGAADAKLKDTLREANIKEPQITIDERRMQELDYLKVADRDFDRQFIQQQRKAHTDTVKLLENYIQRGGNEQLKQFATNLLPTIKQHLEMADTLKPKESARR</sequence>
<proteinExistence type="predicted"/>
<name>A0A8I1GEV2_9HYPH</name>
<comment type="caution">
    <text evidence="3">The sequence shown here is derived from an EMBL/GenBank/DDBJ whole genome shotgun (WGS) entry which is preliminary data.</text>
</comment>
<evidence type="ECO:0000256" key="1">
    <source>
        <dbReference type="SAM" id="SignalP"/>
    </source>
</evidence>
<dbReference type="Gene3D" id="1.20.1260.10">
    <property type="match status" value="1"/>
</dbReference>
<feature type="domain" description="DUF4142" evidence="2">
    <location>
        <begin position="41"/>
        <end position="175"/>
    </location>
</feature>